<reference evidence="2" key="1">
    <citation type="journal article" date="2014" name="Int. J. Syst. Evol. Microbiol.">
        <title>Complete genome sequence of Corynebacterium casei LMG S-19264T (=DSM 44701T), isolated from a smear-ripened cheese.</title>
        <authorList>
            <consortium name="US DOE Joint Genome Institute (JGI-PGF)"/>
            <person name="Walter F."/>
            <person name="Albersmeier A."/>
            <person name="Kalinowski J."/>
            <person name="Ruckert C."/>
        </authorList>
    </citation>
    <scope>NUCLEOTIDE SEQUENCE</scope>
    <source>
        <strain evidence="2">CGMCC 1.8984</strain>
    </source>
</reference>
<dbReference type="PANTHER" id="PTHR15020">
    <property type="entry name" value="FLAVIN REDUCTASE-RELATED"/>
    <property type="match status" value="1"/>
</dbReference>
<protein>
    <recommendedName>
        <fullName evidence="1">NAD(P)-binding domain-containing protein</fullName>
    </recommendedName>
</protein>
<keyword evidence="3" id="KW-1185">Reference proteome</keyword>
<reference evidence="2" key="2">
    <citation type="submission" date="2020-09" db="EMBL/GenBank/DDBJ databases">
        <authorList>
            <person name="Sun Q."/>
            <person name="Zhou Y."/>
        </authorList>
    </citation>
    <scope>NUCLEOTIDE SEQUENCE</scope>
    <source>
        <strain evidence="2">CGMCC 1.8984</strain>
    </source>
</reference>
<dbReference type="SUPFAM" id="SSF51735">
    <property type="entry name" value="NAD(P)-binding Rossmann-fold domains"/>
    <property type="match status" value="1"/>
</dbReference>
<evidence type="ECO:0000259" key="1">
    <source>
        <dbReference type="Pfam" id="PF13460"/>
    </source>
</evidence>
<organism evidence="2 3">
    <name type="scientific">Agromyces bauzanensis</name>
    <dbReference type="NCBI Taxonomy" id="1308924"/>
    <lineage>
        <taxon>Bacteria</taxon>
        <taxon>Bacillati</taxon>
        <taxon>Actinomycetota</taxon>
        <taxon>Actinomycetes</taxon>
        <taxon>Micrococcales</taxon>
        <taxon>Microbacteriaceae</taxon>
        <taxon>Agromyces</taxon>
    </lineage>
</organism>
<gene>
    <name evidence="2" type="ORF">GCM10011372_22340</name>
</gene>
<dbReference type="Gene3D" id="3.40.50.720">
    <property type="entry name" value="NAD(P)-binding Rossmann-like Domain"/>
    <property type="match status" value="1"/>
</dbReference>
<dbReference type="InterPro" id="IPR036291">
    <property type="entry name" value="NAD(P)-bd_dom_sf"/>
</dbReference>
<dbReference type="EMBL" id="BMMD01000012">
    <property type="protein sequence ID" value="GGJ83515.1"/>
    <property type="molecule type" value="Genomic_DNA"/>
</dbReference>
<sequence>MDVAVFGGTGPTGRLVCLQASAAGHRVRAVTRRTGGNVLSEDDSARVMRADAQSGDGVVDAVDGVDAVISVLGTAYSRHKITIYSEGVRHIVEALRSRGNGRRLIVVSSGLTYPPPRTNWFADHLLFPFLRGVVGRTLYADMRRMEEYLHTCDDIEWTVMRPGRLFDSDGISDYRIDLNHLTGGYTSRADLAAAIVAELATTGHFYRAVAPSTVR</sequence>
<dbReference type="RefSeq" id="WP_188743520.1">
    <property type="nucleotide sequence ID" value="NZ_BAABFW010000006.1"/>
</dbReference>
<dbReference type="AlphaFoldDB" id="A0A917PLD2"/>
<evidence type="ECO:0000313" key="2">
    <source>
        <dbReference type="EMBL" id="GGJ83515.1"/>
    </source>
</evidence>
<dbReference type="PANTHER" id="PTHR15020:SF50">
    <property type="entry name" value="UPF0659 PROTEIN YMR090W"/>
    <property type="match status" value="1"/>
</dbReference>
<proteinExistence type="predicted"/>
<name>A0A917PLD2_9MICO</name>
<accession>A0A917PLD2</accession>
<dbReference type="Pfam" id="PF13460">
    <property type="entry name" value="NAD_binding_10"/>
    <property type="match status" value="1"/>
</dbReference>
<evidence type="ECO:0000313" key="3">
    <source>
        <dbReference type="Proteomes" id="UP000636956"/>
    </source>
</evidence>
<feature type="domain" description="NAD(P)-binding" evidence="1">
    <location>
        <begin position="7"/>
        <end position="200"/>
    </location>
</feature>
<comment type="caution">
    <text evidence="2">The sequence shown here is derived from an EMBL/GenBank/DDBJ whole genome shotgun (WGS) entry which is preliminary data.</text>
</comment>
<dbReference type="InterPro" id="IPR016040">
    <property type="entry name" value="NAD(P)-bd_dom"/>
</dbReference>
<dbReference type="Proteomes" id="UP000636956">
    <property type="component" value="Unassembled WGS sequence"/>
</dbReference>